<keyword evidence="2" id="KW-0472">Membrane</keyword>
<dbReference type="InterPro" id="IPR009305">
    <property type="entry name" value="Mpo1-like"/>
</dbReference>
<dbReference type="GO" id="GO:0016020">
    <property type="term" value="C:membrane"/>
    <property type="evidence" value="ECO:0007669"/>
    <property type="project" value="GOC"/>
</dbReference>
<feature type="region of interest" description="Disordered" evidence="1">
    <location>
        <begin position="1"/>
        <end position="42"/>
    </location>
</feature>
<dbReference type="EMBL" id="CALTRL010005720">
    <property type="protein sequence ID" value="CAH7685332.1"/>
    <property type="molecule type" value="Genomic_DNA"/>
</dbReference>
<keyword evidence="4" id="KW-1185">Reference proteome</keyword>
<evidence type="ECO:0000313" key="3">
    <source>
        <dbReference type="EMBL" id="CAH7685332.1"/>
    </source>
</evidence>
<dbReference type="AlphaFoldDB" id="A0AAV0BH08"/>
<feature type="transmembrane region" description="Helical" evidence="2">
    <location>
        <begin position="65"/>
        <end position="86"/>
    </location>
</feature>
<gene>
    <name evidence="3" type="ORF">PPACK8108_LOCUS19832</name>
</gene>
<feature type="transmembrane region" description="Helical" evidence="2">
    <location>
        <begin position="205"/>
        <end position="226"/>
    </location>
</feature>
<reference evidence="3" key="1">
    <citation type="submission" date="2022-06" db="EMBL/GenBank/DDBJ databases">
        <authorList>
            <consortium name="SYNGENTA / RWTH Aachen University"/>
        </authorList>
    </citation>
    <scope>NUCLEOTIDE SEQUENCE</scope>
</reference>
<dbReference type="GO" id="GO:0005783">
    <property type="term" value="C:endoplasmic reticulum"/>
    <property type="evidence" value="ECO:0007669"/>
    <property type="project" value="TreeGrafter"/>
</dbReference>
<feature type="region of interest" description="Disordered" evidence="1">
    <location>
        <begin position="254"/>
        <end position="274"/>
    </location>
</feature>
<dbReference type="PANTHER" id="PTHR28026">
    <property type="entry name" value="DUF962 DOMAIN PROTEIN (AFU_ORTHOLOGUE AFUA_8G05310)"/>
    <property type="match status" value="1"/>
</dbReference>
<sequence length="274" mass="31318">MSQSNLRDGQHSVQTHGTETSQLINSSNDNQPSERPGSKQSGSMLKSIFDLENQFEFYGQYHSNLINILTHIVCVPAIFFSAIVLVHSSQIFPYTEIKSLSFKVPELLIKTGFYGKSGTYFDFNLSTIVSICYGVFFTILEPISGGTLCLLLVSAGHWSNLIYENSEDQSFLIRVTWIVFGLSWILQFVGHGKFEKRAPALIDNLFQSLVLAVLFVWLEVWFYFGYRPELRNRLKLKIDRAILEYRSRKSSMKNKLDDSKINQAEANSNNRDEL</sequence>
<dbReference type="GO" id="GO:0046521">
    <property type="term" value="P:sphingoid catabolic process"/>
    <property type="evidence" value="ECO:0007669"/>
    <property type="project" value="TreeGrafter"/>
</dbReference>
<proteinExistence type="predicted"/>
<dbReference type="Pfam" id="PF06127">
    <property type="entry name" value="Mpo1-like"/>
    <property type="match status" value="1"/>
</dbReference>
<evidence type="ECO:0000256" key="1">
    <source>
        <dbReference type="SAM" id="MobiDB-lite"/>
    </source>
</evidence>
<evidence type="ECO:0000313" key="4">
    <source>
        <dbReference type="Proteomes" id="UP001153365"/>
    </source>
</evidence>
<feature type="transmembrane region" description="Helical" evidence="2">
    <location>
        <begin position="128"/>
        <end position="151"/>
    </location>
</feature>
<dbReference type="Proteomes" id="UP001153365">
    <property type="component" value="Unassembled WGS sequence"/>
</dbReference>
<accession>A0AAV0BH08</accession>
<evidence type="ECO:0000256" key="2">
    <source>
        <dbReference type="SAM" id="Phobius"/>
    </source>
</evidence>
<feature type="compositionally biased region" description="Polar residues" evidence="1">
    <location>
        <begin position="261"/>
        <end position="274"/>
    </location>
</feature>
<protein>
    <submittedName>
        <fullName evidence="3">Uncharacterized protein</fullName>
    </submittedName>
</protein>
<keyword evidence="2" id="KW-0812">Transmembrane</keyword>
<comment type="caution">
    <text evidence="3">The sequence shown here is derived from an EMBL/GenBank/DDBJ whole genome shotgun (WGS) entry which is preliminary data.</text>
</comment>
<organism evidence="3 4">
    <name type="scientific">Phakopsora pachyrhizi</name>
    <name type="common">Asian soybean rust disease fungus</name>
    <dbReference type="NCBI Taxonomy" id="170000"/>
    <lineage>
        <taxon>Eukaryota</taxon>
        <taxon>Fungi</taxon>
        <taxon>Dikarya</taxon>
        <taxon>Basidiomycota</taxon>
        <taxon>Pucciniomycotina</taxon>
        <taxon>Pucciniomycetes</taxon>
        <taxon>Pucciniales</taxon>
        <taxon>Phakopsoraceae</taxon>
        <taxon>Phakopsora</taxon>
    </lineage>
</organism>
<dbReference type="PANTHER" id="PTHR28026:SF9">
    <property type="entry name" value="2-HYDROXY-PALMITIC ACID DIOXYGENASE MPO1"/>
    <property type="match status" value="1"/>
</dbReference>
<feature type="transmembrane region" description="Helical" evidence="2">
    <location>
        <begin position="171"/>
        <end position="190"/>
    </location>
</feature>
<name>A0AAV0BH08_PHAPC</name>
<keyword evidence="2" id="KW-1133">Transmembrane helix</keyword>